<dbReference type="AlphaFoldDB" id="A0AAV7PF09"/>
<sequence>MHPPSMQRIYPDVPVLETISNLVVRSEQVLPRLMLVQTEPTPILLPSAQPQGLPKFTLITGIQSDVTPVMNQAMGVTFTQGVSVRAAPDAISLPITVGPVVLFFAQKKASAGDQNEMSQSLVRRGVSDPVQTMLSVGQTFNGSRPLMDLSPLVALTDAINGPNASQGLKNLTPQTSGAAMQQVPVPNASNISLQGLSVQQLSEWLDSLNTAQNITMDEEQINCVRLTTEATELVEGMMELNRLESYTEEELRYLCPWITREVSKILQKLAELAEKHVIEIEKTKHLKRSYRFVKGLRPEVGQMIKSYLISWQSKLTNEGLQYAKYCSDEIELKQKKLKEKAMVMQIKAAQTGVQGALVPPMLPQQRSIMFQPQIRGRGRGMDMMRGPDLGTVVVQNDVQGMKKMLLCHLCGNVGHWK</sequence>
<keyword evidence="2" id="KW-1185">Reference proteome</keyword>
<evidence type="ECO:0000313" key="1">
    <source>
        <dbReference type="EMBL" id="KAJ1123875.1"/>
    </source>
</evidence>
<comment type="caution">
    <text evidence="1">The sequence shown here is derived from an EMBL/GenBank/DDBJ whole genome shotgun (WGS) entry which is preliminary data.</text>
</comment>
<organism evidence="1 2">
    <name type="scientific">Pleurodeles waltl</name>
    <name type="common">Iberian ribbed newt</name>
    <dbReference type="NCBI Taxonomy" id="8319"/>
    <lineage>
        <taxon>Eukaryota</taxon>
        <taxon>Metazoa</taxon>
        <taxon>Chordata</taxon>
        <taxon>Craniata</taxon>
        <taxon>Vertebrata</taxon>
        <taxon>Euteleostomi</taxon>
        <taxon>Amphibia</taxon>
        <taxon>Batrachia</taxon>
        <taxon>Caudata</taxon>
        <taxon>Salamandroidea</taxon>
        <taxon>Salamandridae</taxon>
        <taxon>Pleurodelinae</taxon>
        <taxon>Pleurodeles</taxon>
    </lineage>
</organism>
<accession>A0AAV7PF09</accession>
<dbReference type="Proteomes" id="UP001066276">
    <property type="component" value="Chromosome 7"/>
</dbReference>
<name>A0AAV7PF09_PLEWA</name>
<proteinExistence type="predicted"/>
<protein>
    <submittedName>
        <fullName evidence="1">Uncharacterized protein</fullName>
    </submittedName>
</protein>
<reference evidence="1" key="1">
    <citation type="journal article" date="2022" name="bioRxiv">
        <title>Sequencing and chromosome-scale assembly of the giantPleurodeles waltlgenome.</title>
        <authorList>
            <person name="Brown T."/>
            <person name="Elewa A."/>
            <person name="Iarovenko S."/>
            <person name="Subramanian E."/>
            <person name="Araus A.J."/>
            <person name="Petzold A."/>
            <person name="Susuki M."/>
            <person name="Suzuki K.-i.T."/>
            <person name="Hayashi T."/>
            <person name="Toyoda A."/>
            <person name="Oliveira C."/>
            <person name="Osipova E."/>
            <person name="Leigh N.D."/>
            <person name="Simon A."/>
            <person name="Yun M.H."/>
        </authorList>
    </citation>
    <scope>NUCLEOTIDE SEQUENCE</scope>
    <source>
        <strain evidence="1">20211129_DDA</strain>
        <tissue evidence="1">Liver</tissue>
    </source>
</reference>
<gene>
    <name evidence="1" type="ORF">NDU88_002342</name>
</gene>
<evidence type="ECO:0000313" key="2">
    <source>
        <dbReference type="Proteomes" id="UP001066276"/>
    </source>
</evidence>
<dbReference type="EMBL" id="JANPWB010000011">
    <property type="protein sequence ID" value="KAJ1123875.1"/>
    <property type="molecule type" value="Genomic_DNA"/>
</dbReference>